<dbReference type="Proteomes" id="UP000266673">
    <property type="component" value="Unassembled WGS sequence"/>
</dbReference>
<keyword evidence="2" id="KW-1185">Reference proteome</keyword>
<accession>A0A397UG52</accession>
<dbReference type="EMBL" id="QKWP01001541">
    <property type="protein sequence ID" value="RIB08188.1"/>
    <property type="molecule type" value="Genomic_DNA"/>
</dbReference>
<reference evidence="1 2" key="1">
    <citation type="submission" date="2018-06" db="EMBL/GenBank/DDBJ databases">
        <title>Comparative genomics reveals the genomic features of Rhizophagus irregularis, R. cerebriforme, R. diaphanum and Gigaspora rosea, and their symbiotic lifestyle signature.</title>
        <authorList>
            <person name="Morin E."/>
            <person name="San Clemente H."/>
            <person name="Chen E.C.H."/>
            <person name="De La Providencia I."/>
            <person name="Hainaut M."/>
            <person name="Kuo A."/>
            <person name="Kohler A."/>
            <person name="Murat C."/>
            <person name="Tang N."/>
            <person name="Roy S."/>
            <person name="Loubradou J."/>
            <person name="Henrissat B."/>
            <person name="Grigoriev I.V."/>
            <person name="Corradi N."/>
            <person name="Roux C."/>
            <person name="Martin F.M."/>
        </authorList>
    </citation>
    <scope>NUCLEOTIDE SEQUENCE [LARGE SCALE GENOMIC DNA]</scope>
    <source>
        <strain evidence="1 2">DAOM 194757</strain>
    </source>
</reference>
<organism evidence="1 2">
    <name type="scientific">Gigaspora rosea</name>
    <dbReference type="NCBI Taxonomy" id="44941"/>
    <lineage>
        <taxon>Eukaryota</taxon>
        <taxon>Fungi</taxon>
        <taxon>Fungi incertae sedis</taxon>
        <taxon>Mucoromycota</taxon>
        <taxon>Glomeromycotina</taxon>
        <taxon>Glomeromycetes</taxon>
        <taxon>Diversisporales</taxon>
        <taxon>Gigasporaceae</taxon>
        <taxon>Gigaspora</taxon>
    </lineage>
</organism>
<evidence type="ECO:0000313" key="1">
    <source>
        <dbReference type="EMBL" id="RIB08188.1"/>
    </source>
</evidence>
<gene>
    <name evidence="1" type="ORF">C2G38_369583</name>
</gene>
<dbReference type="AlphaFoldDB" id="A0A397UG52"/>
<name>A0A397UG52_9GLOM</name>
<evidence type="ECO:0000313" key="2">
    <source>
        <dbReference type="Proteomes" id="UP000266673"/>
    </source>
</evidence>
<protein>
    <submittedName>
        <fullName evidence="1">Uncharacterized protein</fullName>
    </submittedName>
</protein>
<proteinExistence type="predicted"/>
<comment type="caution">
    <text evidence="1">The sequence shown here is derived from an EMBL/GenBank/DDBJ whole genome shotgun (WGS) entry which is preliminary data.</text>
</comment>
<sequence>MKMDGIAKELAREFFLKIDETTFERYINKILGISLEQFKKDYNDKKGNTYETFLYDLTMNNKIIVNKHATIVFLPNGKRKRLSDGNIDLADIWSSIFYSGKMEIEGSLLCIDEVRAMIQTEFHPNEIRRLDATLDKISQNTEMILELLKKKNKFFFSGSVEFSVQNIFAQ</sequence>